<dbReference type="GO" id="GO:0016757">
    <property type="term" value="F:glycosyltransferase activity"/>
    <property type="evidence" value="ECO:0007669"/>
    <property type="project" value="UniProtKB-KW"/>
</dbReference>
<evidence type="ECO:0000256" key="2">
    <source>
        <dbReference type="ARBA" id="ARBA00022679"/>
    </source>
</evidence>
<sequence>PETVWRYGIEPYVVAADVYRLPGRIGNGGWSWYTGSAALMYRAWIEEILGLKVRGDCLQMNPVIPGWWNGFHLRYRHGEAIYEIQVENPEGCERGVSRVEMDGRHVPDGMIPLHRDSVKHRIVVRMGKAPQ</sequence>
<dbReference type="Proteomes" id="UP000886069">
    <property type="component" value="Unassembled WGS sequence"/>
</dbReference>
<dbReference type="PANTHER" id="PTHR37469">
    <property type="entry name" value="CELLOBIONIC ACID PHOSPHORYLASE-RELATED"/>
    <property type="match status" value="1"/>
</dbReference>
<keyword evidence="1" id="KW-0328">Glycosyltransferase</keyword>
<dbReference type="SUPFAM" id="SSF48208">
    <property type="entry name" value="Six-hairpin glycosidases"/>
    <property type="match status" value="1"/>
</dbReference>
<reference evidence="4" key="1">
    <citation type="journal article" date="2020" name="mSystems">
        <title>Genome- and Community-Level Interaction Insights into Carbon Utilization and Element Cycling Functions of Hydrothermarchaeota in Hydrothermal Sediment.</title>
        <authorList>
            <person name="Zhou Z."/>
            <person name="Liu Y."/>
            <person name="Xu W."/>
            <person name="Pan J."/>
            <person name="Luo Z.H."/>
            <person name="Li M."/>
        </authorList>
    </citation>
    <scope>NUCLEOTIDE SEQUENCE [LARGE SCALE GENOMIC DNA]</scope>
    <source>
        <strain evidence="4">SpSt-1233</strain>
    </source>
</reference>
<dbReference type="InterPro" id="IPR012341">
    <property type="entry name" value="6hp_glycosidase-like_sf"/>
</dbReference>
<evidence type="ECO:0000256" key="1">
    <source>
        <dbReference type="ARBA" id="ARBA00022676"/>
    </source>
</evidence>
<dbReference type="InterPro" id="IPR052047">
    <property type="entry name" value="GH94_Enzymes"/>
</dbReference>
<gene>
    <name evidence="4" type="ORF">ENO08_08060</name>
</gene>
<dbReference type="Gene3D" id="2.60.420.10">
    <property type="entry name" value="Maltose phosphorylase, domain 3"/>
    <property type="match status" value="1"/>
</dbReference>
<dbReference type="PANTHER" id="PTHR37469:SF2">
    <property type="entry name" value="CELLOBIONIC ACID PHOSPHORYLASE"/>
    <property type="match status" value="1"/>
</dbReference>
<evidence type="ECO:0000259" key="3">
    <source>
        <dbReference type="Pfam" id="PF17167"/>
    </source>
</evidence>
<feature type="non-terminal residue" evidence="4">
    <location>
        <position position="1"/>
    </location>
</feature>
<comment type="caution">
    <text evidence="4">The sequence shown here is derived from an EMBL/GenBank/DDBJ whole genome shotgun (WGS) entry which is preliminary data.</text>
</comment>
<dbReference type="AlphaFoldDB" id="A0A7V2AW69"/>
<proteinExistence type="predicted"/>
<dbReference type="CDD" id="cd00037">
    <property type="entry name" value="CLECT"/>
    <property type="match status" value="1"/>
</dbReference>
<name>A0A7V2AW69_UNCEI</name>
<evidence type="ECO:0000313" key="4">
    <source>
        <dbReference type="EMBL" id="HER44398.1"/>
    </source>
</evidence>
<dbReference type="InterPro" id="IPR008928">
    <property type="entry name" value="6-hairpin_glycosidase_sf"/>
</dbReference>
<accession>A0A7V2AW69</accession>
<dbReference type="Gene3D" id="1.50.10.10">
    <property type="match status" value="1"/>
</dbReference>
<protein>
    <submittedName>
        <fullName evidence="4">Glycosyltransferase 36 associated protein</fullName>
    </submittedName>
</protein>
<dbReference type="EMBL" id="DSEC01000578">
    <property type="protein sequence ID" value="HER44398.1"/>
    <property type="molecule type" value="Genomic_DNA"/>
</dbReference>
<dbReference type="Pfam" id="PF17167">
    <property type="entry name" value="Glyco_hydro_94"/>
    <property type="match status" value="1"/>
</dbReference>
<feature type="domain" description="Glycosyl hydrolase 94 catalytic" evidence="3">
    <location>
        <begin position="7"/>
        <end position="50"/>
    </location>
</feature>
<organism evidence="4">
    <name type="scientific">Eiseniibacteriota bacterium</name>
    <dbReference type="NCBI Taxonomy" id="2212470"/>
    <lineage>
        <taxon>Bacteria</taxon>
        <taxon>Candidatus Eiseniibacteriota</taxon>
    </lineage>
</organism>
<dbReference type="InterPro" id="IPR033432">
    <property type="entry name" value="GH94_catalytic"/>
</dbReference>
<dbReference type="GO" id="GO:0005975">
    <property type="term" value="P:carbohydrate metabolic process"/>
    <property type="evidence" value="ECO:0007669"/>
    <property type="project" value="InterPro"/>
</dbReference>
<keyword evidence="2" id="KW-0808">Transferase</keyword>